<organism evidence="2 3">
    <name type="scientific">Pinctada imbricata</name>
    <name type="common">Atlantic pearl-oyster</name>
    <name type="synonym">Pinctada martensii</name>
    <dbReference type="NCBI Taxonomy" id="66713"/>
    <lineage>
        <taxon>Eukaryota</taxon>
        <taxon>Metazoa</taxon>
        <taxon>Spiralia</taxon>
        <taxon>Lophotrochozoa</taxon>
        <taxon>Mollusca</taxon>
        <taxon>Bivalvia</taxon>
        <taxon>Autobranchia</taxon>
        <taxon>Pteriomorphia</taxon>
        <taxon>Pterioida</taxon>
        <taxon>Pterioidea</taxon>
        <taxon>Pteriidae</taxon>
        <taxon>Pinctada</taxon>
    </lineage>
</organism>
<feature type="region of interest" description="Disordered" evidence="1">
    <location>
        <begin position="249"/>
        <end position="268"/>
    </location>
</feature>
<feature type="compositionally biased region" description="Polar residues" evidence="1">
    <location>
        <begin position="249"/>
        <end position="259"/>
    </location>
</feature>
<name>A0AA88YTH8_PINIB</name>
<evidence type="ECO:0000256" key="1">
    <source>
        <dbReference type="SAM" id="MobiDB-lite"/>
    </source>
</evidence>
<keyword evidence="3" id="KW-1185">Reference proteome</keyword>
<evidence type="ECO:0000313" key="3">
    <source>
        <dbReference type="Proteomes" id="UP001186944"/>
    </source>
</evidence>
<reference evidence="2" key="1">
    <citation type="submission" date="2019-08" db="EMBL/GenBank/DDBJ databases">
        <title>The improved chromosome-level genome for the pearl oyster Pinctada fucata martensii using PacBio sequencing and Hi-C.</title>
        <authorList>
            <person name="Zheng Z."/>
        </authorList>
    </citation>
    <scope>NUCLEOTIDE SEQUENCE</scope>
    <source>
        <strain evidence="2">ZZ-2019</strain>
        <tissue evidence="2">Adductor muscle</tissue>
    </source>
</reference>
<accession>A0AA88YTH8</accession>
<gene>
    <name evidence="2" type="ORF">FSP39_012215</name>
</gene>
<dbReference type="AlphaFoldDB" id="A0AA88YTH8"/>
<dbReference type="Proteomes" id="UP001186944">
    <property type="component" value="Unassembled WGS sequence"/>
</dbReference>
<protein>
    <submittedName>
        <fullName evidence="2">Uncharacterized protein</fullName>
    </submittedName>
</protein>
<dbReference type="EMBL" id="VSWD01000002">
    <property type="protein sequence ID" value="KAK3107338.1"/>
    <property type="molecule type" value="Genomic_DNA"/>
</dbReference>
<sequence>MHDTATGDLSHVPFLSFGFVEQTIKELTKSDGSKEFTKGYKYFSEKYITDIKVYQLGEGDSDTPGCLVKARSYRSQKKNESPHSLEAVPTDVAKTSLPQTWHVPRGEKLAGTASNNVTVQGYNAKNPYKETRGIRSTLYNPIPTTIHNLPFTQLCLNLEKIDKSCLILTVFNVDDQESNTETKFGKFPKGSPLAVQHKLQTEYILNILDAEDFPKLPVKNFMRNRLAIVLDQQKLVRLESMKVTNEQSAEIESMTQLQSKDPKLEGKG</sequence>
<comment type="caution">
    <text evidence="2">The sequence shown here is derived from an EMBL/GenBank/DDBJ whole genome shotgun (WGS) entry which is preliminary data.</text>
</comment>
<proteinExistence type="predicted"/>
<evidence type="ECO:0000313" key="2">
    <source>
        <dbReference type="EMBL" id="KAK3107338.1"/>
    </source>
</evidence>